<keyword evidence="3" id="KW-1185">Reference proteome</keyword>
<dbReference type="InterPro" id="IPR036849">
    <property type="entry name" value="Enolase-like_C_sf"/>
</dbReference>
<sequence>MHFSASVPNFYVQEHFPYWGHVEVLENPLEPEVVGGRLPVRDAPGFGVALREEALRDFAFARIDLA</sequence>
<proteinExistence type="predicted"/>
<dbReference type="EMBL" id="AWXZ01000029">
    <property type="protein sequence ID" value="ESR24922.1"/>
    <property type="molecule type" value="Genomic_DNA"/>
</dbReference>
<dbReference type="OrthoDB" id="9802699at2"/>
<reference evidence="2 3" key="1">
    <citation type="journal article" date="2014" name="Genome Announc.">
        <title>Draft Genome Sequence of Lutibaculum baratangense Strain AMV1T, Isolated from a Mud Volcano in Andamans, India.</title>
        <authorList>
            <person name="Singh A."/>
            <person name="Sreenivas A."/>
            <person name="Sathyanarayana Reddy G."/>
            <person name="Pinnaka A.K."/>
            <person name="Shivaji S."/>
        </authorList>
    </citation>
    <scope>NUCLEOTIDE SEQUENCE [LARGE SCALE GENOMIC DNA]</scope>
    <source>
        <strain evidence="2 3">AMV1</strain>
    </source>
</reference>
<dbReference type="SUPFAM" id="SSF51604">
    <property type="entry name" value="Enolase C-terminal domain-like"/>
    <property type="match status" value="1"/>
</dbReference>
<evidence type="ECO:0000313" key="3">
    <source>
        <dbReference type="Proteomes" id="UP000017819"/>
    </source>
</evidence>
<dbReference type="Gene3D" id="3.20.20.120">
    <property type="entry name" value="Enolase-like C-terminal domain"/>
    <property type="match status" value="1"/>
</dbReference>
<accession>V4QYW8</accession>
<organism evidence="2 3">
    <name type="scientific">Lutibaculum baratangense AMV1</name>
    <dbReference type="NCBI Taxonomy" id="631454"/>
    <lineage>
        <taxon>Bacteria</taxon>
        <taxon>Pseudomonadati</taxon>
        <taxon>Pseudomonadota</taxon>
        <taxon>Alphaproteobacteria</taxon>
        <taxon>Hyphomicrobiales</taxon>
        <taxon>Tepidamorphaceae</taxon>
        <taxon>Lutibaculum</taxon>
    </lineage>
</organism>
<evidence type="ECO:0000259" key="1">
    <source>
        <dbReference type="Pfam" id="PF13378"/>
    </source>
</evidence>
<comment type="caution">
    <text evidence="2">The sequence shown here is derived from an EMBL/GenBank/DDBJ whole genome shotgun (WGS) entry which is preliminary data.</text>
</comment>
<keyword evidence="2" id="KW-0456">Lyase</keyword>
<name>V4QYW8_9HYPH</name>
<dbReference type="eggNOG" id="COG4948">
    <property type="taxonomic scope" value="Bacteria"/>
</dbReference>
<dbReference type="EC" id="4.2.1.39" evidence="2"/>
<dbReference type="STRING" id="631454.N177_2245"/>
<feature type="domain" description="Enolase C-terminal" evidence="1">
    <location>
        <begin position="1"/>
        <end position="54"/>
    </location>
</feature>
<protein>
    <submittedName>
        <fullName evidence="2">Gluconate dehydratase</fullName>
        <ecNumber evidence="2">4.2.1.39</ecNumber>
    </submittedName>
</protein>
<dbReference type="Pfam" id="PF13378">
    <property type="entry name" value="MR_MLE_C"/>
    <property type="match status" value="1"/>
</dbReference>
<dbReference type="AlphaFoldDB" id="V4QYW8"/>
<dbReference type="GO" id="GO:0047929">
    <property type="term" value="F:gluconate dehydratase activity"/>
    <property type="evidence" value="ECO:0007669"/>
    <property type="project" value="UniProtKB-EC"/>
</dbReference>
<dbReference type="InterPro" id="IPR029065">
    <property type="entry name" value="Enolase_C-like"/>
</dbReference>
<dbReference type="Proteomes" id="UP000017819">
    <property type="component" value="Unassembled WGS sequence"/>
</dbReference>
<gene>
    <name evidence="2" type="ORF">N177_2245</name>
</gene>
<evidence type="ECO:0000313" key="2">
    <source>
        <dbReference type="EMBL" id="ESR24922.1"/>
    </source>
</evidence>